<sequence length="204" mass="21940">MSIEPLAPGRRDPEGRRRAILRAATEIIVTRGAAALTHRAVASHAGVSLGSTTQYFSSIEELREEALRELAQEDDEALTALEPHLATLQTDPSGAVTELLSYLQDPRAVNADIALFSSATADPSLRELALRWSDKLIEMLSVHFDRDRAEAIAVYIDGATIHAGLRQHSLSREALTLALTALAGTPTSPQPTSTTGHPSEKSEL</sequence>
<dbReference type="RefSeq" id="WP_185986131.1">
    <property type="nucleotide sequence ID" value="NZ_BAAALZ010000002.1"/>
</dbReference>
<dbReference type="GO" id="GO:0003700">
    <property type="term" value="F:DNA-binding transcription factor activity"/>
    <property type="evidence" value="ECO:0007669"/>
    <property type="project" value="TreeGrafter"/>
</dbReference>
<evidence type="ECO:0000259" key="4">
    <source>
        <dbReference type="PROSITE" id="PS50977"/>
    </source>
</evidence>
<gene>
    <name evidence="5" type="ORF">BJ960_000517</name>
</gene>
<feature type="region of interest" description="Disordered" evidence="3">
    <location>
        <begin position="182"/>
        <end position="204"/>
    </location>
</feature>
<protein>
    <submittedName>
        <fullName evidence="5">DNA-binding transcriptional regulator YbjK</fullName>
    </submittedName>
</protein>
<feature type="domain" description="HTH tetR-type" evidence="4">
    <location>
        <begin position="14"/>
        <end position="74"/>
    </location>
</feature>
<dbReference type="EMBL" id="JACCBD010000001">
    <property type="protein sequence ID" value="NYD25714.1"/>
    <property type="molecule type" value="Genomic_DNA"/>
</dbReference>
<dbReference type="GO" id="GO:0000976">
    <property type="term" value="F:transcription cis-regulatory region binding"/>
    <property type="evidence" value="ECO:0007669"/>
    <property type="project" value="TreeGrafter"/>
</dbReference>
<dbReference type="PANTHER" id="PTHR30055:SF231">
    <property type="entry name" value="TRANSCRIPTIONAL REGULATORY PROTEIN (PROBABLY DEOR-FAMILY)-RELATED"/>
    <property type="match status" value="1"/>
</dbReference>
<keyword evidence="1 2" id="KW-0238">DNA-binding</keyword>
<accession>A0A852RBG0</accession>
<evidence type="ECO:0000256" key="2">
    <source>
        <dbReference type="PROSITE-ProRule" id="PRU00335"/>
    </source>
</evidence>
<evidence type="ECO:0000256" key="1">
    <source>
        <dbReference type="ARBA" id="ARBA00023125"/>
    </source>
</evidence>
<evidence type="ECO:0000313" key="6">
    <source>
        <dbReference type="Proteomes" id="UP000586095"/>
    </source>
</evidence>
<dbReference type="Pfam" id="PF00440">
    <property type="entry name" value="TetR_N"/>
    <property type="match status" value="1"/>
</dbReference>
<feature type="compositionally biased region" description="Low complexity" evidence="3">
    <location>
        <begin position="182"/>
        <end position="197"/>
    </location>
</feature>
<comment type="caution">
    <text evidence="5">The sequence shown here is derived from an EMBL/GenBank/DDBJ whole genome shotgun (WGS) entry which is preliminary data.</text>
</comment>
<proteinExistence type="predicted"/>
<evidence type="ECO:0000313" key="5">
    <source>
        <dbReference type="EMBL" id="NYD25714.1"/>
    </source>
</evidence>
<dbReference type="Proteomes" id="UP000586095">
    <property type="component" value="Unassembled WGS sequence"/>
</dbReference>
<dbReference type="SUPFAM" id="SSF46689">
    <property type="entry name" value="Homeodomain-like"/>
    <property type="match status" value="1"/>
</dbReference>
<dbReference type="InterPro" id="IPR009057">
    <property type="entry name" value="Homeodomain-like_sf"/>
</dbReference>
<name>A0A852RBG0_9MICO</name>
<dbReference type="Gene3D" id="1.10.357.10">
    <property type="entry name" value="Tetracycline Repressor, domain 2"/>
    <property type="match status" value="1"/>
</dbReference>
<feature type="DNA-binding region" description="H-T-H motif" evidence="2">
    <location>
        <begin position="37"/>
        <end position="56"/>
    </location>
</feature>
<organism evidence="5 6">
    <name type="scientific">Leucobacter aridicollis</name>
    <dbReference type="NCBI Taxonomy" id="283878"/>
    <lineage>
        <taxon>Bacteria</taxon>
        <taxon>Bacillati</taxon>
        <taxon>Actinomycetota</taxon>
        <taxon>Actinomycetes</taxon>
        <taxon>Micrococcales</taxon>
        <taxon>Microbacteriaceae</taxon>
        <taxon>Leucobacter</taxon>
    </lineage>
</organism>
<dbReference type="InterPro" id="IPR001647">
    <property type="entry name" value="HTH_TetR"/>
</dbReference>
<keyword evidence="6" id="KW-1185">Reference proteome</keyword>
<dbReference type="PANTHER" id="PTHR30055">
    <property type="entry name" value="HTH-TYPE TRANSCRIPTIONAL REGULATOR RUTR"/>
    <property type="match status" value="1"/>
</dbReference>
<dbReference type="InterPro" id="IPR050109">
    <property type="entry name" value="HTH-type_TetR-like_transc_reg"/>
</dbReference>
<evidence type="ECO:0000256" key="3">
    <source>
        <dbReference type="SAM" id="MobiDB-lite"/>
    </source>
</evidence>
<dbReference type="PROSITE" id="PS50977">
    <property type="entry name" value="HTH_TETR_2"/>
    <property type="match status" value="1"/>
</dbReference>
<reference evidence="5 6" key="1">
    <citation type="submission" date="2020-07" db="EMBL/GenBank/DDBJ databases">
        <title>Sequencing the genomes of 1000 actinobacteria strains.</title>
        <authorList>
            <person name="Klenk H.-P."/>
        </authorList>
    </citation>
    <scope>NUCLEOTIDE SEQUENCE [LARGE SCALE GENOMIC DNA]</scope>
    <source>
        <strain evidence="5 6">DSM 17380</strain>
    </source>
</reference>
<dbReference type="AlphaFoldDB" id="A0A852RBG0"/>